<dbReference type="GO" id="GO:0005739">
    <property type="term" value="C:mitochondrion"/>
    <property type="evidence" value="ECO:0007669"/>
    <property type="project" value="TreeGrafter"/>
</dbReference>
<dbReference type="InterPro" id="IPR036291">
    <property type="entry name" value="NAD(P)-bd_dom_sf"/>
</dbReference>
<sequence length="428" mass="47221">MPTASSKNHGRQYDIVVFGATGYTGLFTVEQIAAVFPTDVNWAIAGRSQDKLQKIASDLKVKHPDRRQPAIEVCNLNEQDLVTLAKKTFILLATVGPYSLHGEHAFKACAENGTHYLDVTGEIPWTLSMLKKYEDSAKATGAIMIPQIGFESAPADLFSFTLVKTIREELHAPTRDVRLAVDMTNPFPSGGTWESVFTTFDVFPLKVLGEVMKPFVLSPVPQPSPAKDEVSLLTKLTGLRSFPHMGLVTTSFMGPANKPIVERTWGLQQTEPALRDYFYGPNFSFDEYNKAHGMLHGFALHFIAVIGVPLMALLWPLRSLLRLVVPYQPGQGPSREMSAKQKTRFCAIARPDMPPGSCDKMCYAEACFNGSMYHLTAVCLARGAQTILEEYETLKLKGGVYTPASLGQGFIDRVGEDGLEIRSRIVKN</sequence>
<evidence type="ECO:0000256" key="2">
    <source>
        <dbReference type="SAM" id="Phobius"/>
    </source>
</evidence>
<dbReference type="GO" id="GO:0005886">
    <property type="term" value="C:plasma membrane"/>
    <property type="evidence" value="ECO:0007669"/>
    <property type="project" value="TreeGrafter"/>
</dbReference>
<keyword evidence="4" id="KW-1185">Reference proteome</keyword>
<keyword evidence="2" id="KW-0812">Transmembrane</keyword>
<dbReference type="Pfam" id="PF03435">
    <property type="entry name" value="Sacchrp_dh_NADP"/>
    <property type="match status" value="1"/>
</dbReference>
<dbReference type="AlphaFoldDB" id="A0A6P8ANY7"/>
<feature type="domain" description="Saccharopine dehydrogenase NADP binding" evidence="3">
    <location>
        <begin position="15"/>
        <end position="144"/>
    </location>
</feature>
<reference evidence="4 5" key="1">
    <citation type="journal article" date="2019" name="Mol. Biol. Evol.">
        <title>Blast fungal genomes show frequent chromosomal changes, gene gains and losses, and effector gene turnover.</title>
        <authorList>
            <person name="Gomez Luciano L.B."/>
            <person name="Jason Tsai I."/>
            <person name="Chuma I."/>
            <person name="Tosa Y."/>
            <person name="Chen Y.H."/>
            <person name="Li J.Y."/>
            <person name="Li M.Y."/>
            <person name="Jade Lu M.Y."/>
            <person name="Nakayashiki H."/>
            <person name="Li W.H."/>
        </authorList>
    </citation>
    <scope>NUCLEOTIDE SEQUENCE [LARGE SCALE GENOMIC DNA]</scope>
    <source>
        <strain evidence="4 5">NI907</strain>
    </source>
</reference>
<proteinExistence type="inferred from homology"/>
<dbReference type="GO" id="GO:0005811">
    <property type="term" value="C:lipid droplet"/>
    <property type="evidence" value="ECO:0007669"/>
    <property type="project" value="TreeGrafter"/>
</dbReference>
<dbReference type="KEGG" id="pgri:PgNI_11690"/>
<evidence type="ECO:0000313" key="4">
    <source>
        <dbReference type="Proteomes" id="UP000515153"/>
    </source>
</evidence>
<keyword evidence="2" id="KW-0472">Membrane</keyword>
<dbReference type="SUPFAM" id="SSF51735">
    <property type="entry name" value="NAD(P)-binding Rossmann-fold domains"/>
    <property type="match status" value="1"/>
</dbReference>
<dbReference type="Gene3D" id="3.40.50.720">
    <property type="entry name" value="NAD(P)-binding Rossmann-like Domain"/>
    <property type="match status" value="1"/>
</dbReference>
<dbReference type="GeneID" id="41966560"/>
<keyword evidence="2" id="KW-1133">Transmembrane helix</keyword>
<reference evidence="5" key="2">
    <citation type="submission" date="2019-10" db="EMBL/GenBank/DDBJ databases">
        <authorList>
            <consortium name="NCBI Genome Project"/>
        </authorList>
    </citation>
    <scope>NUCLEOTIDE SEQUENCE</scope>
    <source>
        <strain evidence="5">NI907</strain>
    </source>
</reference>
<dbReference type="InterPro" id="IPR005097">
    <property type="entry name" value="Sacchrp_dh_NADP-bd"/>
</dbReference>
<comment type="similarity">
    <text evidence="1">Belongs to the saccharopine dehydrogenase family.</text>
</comment>
<evidence type="ECO:0000313" key="5">
    <source>
        <dbReference type="RefSeq" id="XP_030976614.1"/>
    </source>
</evidence>
<dbReference type="GO" id="GO:0009247">
    <property type="term" value="P:glycolipid biosynthetic process"/>
    <property type="evidence" value="ECO:0007669"/>
    <property type="project" value="TreeGrafter"/>
</dbReference>
<accession>A0A6P8ANY7</accession>
<protein>
    <recommendedName>
        <fullName evidence="3">Saccharopine dehydrogenase NADP binding domain-containing protein</fullName>
    </recommendedName>
</protein>
<evidence type="ECO:0000259" key="3">
    <source>
        <dbReference type="Pfam" id="PF03435"/>
    </source>
</evidence>
<dbReference type="InterPro" id="IPR051276">
    <property type="entry name" value="Saccharopine_DH-like_oxidrdct"/>
</dbReference>
<dbReference type="PANTHER" id="PTHR12286:SF5">
    <property type="entry name" value="SACCHAROPINE DEHYDROGENASE-LIKE OXIDOREDUCTASE"/>
    <property type="match status" value="1"/>
</dbReference>
<evidence type="ECO:0000256" key="1">
    <source>
        <dbReference type="ARBA" id="ARBA00038048"/>
    </source>
</evidence>
<dbReference type="RefSeq" id="XP_030976614.1">
    <property type="nucleotide sequence ID" value="XM_031131655.1"/>
</dbReference>
<dbReference type="PANTHER" id="PTHR12286">
    <property type="entry name" value="SACCHAROPINE DEHYDROGENASE-LIKE OXIDOREDUCTASE"/>
    <property type="match status" value="1"/>
</dbReference>
<name>A0A6P8ANY7_PYRGI</name>
<feature type="transmembrane region" description="Helical" evidence="2">
    <location>
        <begin position="294"/>
        <end position="315"/>
    </location>
</feature>
<gene>
    <name evidence="5" type="ORF">PgNI_11690</name>
</gene>
<reference evidence="5" key="3">
    <citation type="submission" date="2025-08" db="UniProtKB">
        <authorList>
            <consortium name="RefSeq"/>
        </authorList>
    </citation>
    <scope>IDENTIFICATION</scope>
    <source>
        <strain evidence="5">NI907</strain>
    </source>
</reference>
<dbReference type="Proteomes" id="UP000515153">
    <property type="component" value="Chromosome V"/>
</dbReference>
<organism evidence="4 5">
    <name type="scientific">Pyricularia grisea</name>
    <name type="common">Crabgrass-specific blast fungus</name>
    <name type="synonym">Magnaporthe grisea</name>
    <dbReference type="NCBI Taxonomy" id="148305"/>
    <lineage>
        <taxon>Eukaryota</taxon>
        <taxon>Fungi</taxon>
        <taxon>Dikarya</taxon>
        <taxon>Ascomycota</taxon>
        <taxon>Pezizomycotina</taxon>
        <taxon>Sordariomycetes</taxon>
        <taxon>Sordariomycetidae</taxon>
        <taxon>Magnaporthales</taxon>
        <taxon>Pyriculariaceae</taxon>
        <taxon>Pyricularia</taxon>
    </lineage>
</organism>